<dbReference type="RefSeq" id="WP_054784373.1">
    <property type="nucleotide sequence ID" value="NZ_FPBD01000006.1"/>
</dbReference>
<dbReference type="GO" id="GO:0006508">
    <property type="term" value="P:proteolysis"/>
    <property type="evidence" value="ECO:0007669"/>
    <property type="project" value="UniProtKB-KW"/>
</dbReference>
<dbReference type="PRINTS" id="PR00839">
    <property type="entry name" value="V8PROTEASE"/>
</dbReference>
<dbReference type="GO" id="GO:0005576">
    <property type="term" value="C:extracellular region"/>
    <property type="evidence" value="ECO:0007669"/>
    <property type="project" value="UniProtKB-SubCell"/>
</dbReference>
<dbReference type="Proteomes" id="UP000183371">
    <property type="component" value="Unassembled WGS sequence"/>
</dbReference>
<name>A0A1I7CS47_9HYPH</name>
<evidence type="ECO:0000256" key="4">
    <source>
        <dbReference type="ARBA" id="ARBA00022729"/>
    </source>
</evidence>
<protein>
    <recommendedName>
        <fullName evidence="7">Serine protease</fullName>
        <ecNumber evidence="7">3.4.21.-</ecNumber>
    </recommendedName>
</protein>
<dbReference type="Gene3D" id="2.40.10.10">
    <property type="entry name" value="Trypsin-like serine proteases"/>
    <property type="match status" value="2"/>
</dbReference>
<accession>A0A1I7CS47</accession>
<feature type="signal peptide" evidence="7">
    <location>
        <begin position="1"/>
        <end position="22"/>
    </location>
</feature>
<feature type="chain" id="PRO_5010008129" description="Serine protease" evidence="7">
    <location>
        <begin position="23"/>
        <end position="471"/>
    </location>
</feature>
<dbReference type="InterPro" id="IPR008256">
    <property type="entry name" value="Peptidase_S1B"/>
</dbReference>
<evidence type="ECO:0000256" key="2">
    <source>
        <dbReference type="ARBA" id="ARBA00008764"/>
    </source>
</evidence>
<proteinExistence type="inferred from homology"/>
<keyword evidence="4 7" id="KW-0732">Signal</keyword>
<sequence length="471" mass="51631">MRQIFHMLLVLSFVLLGSQAYGSDDRTDILFQDFDARYLSKHEKWSLQASLALQGYYQGMLDGRWGKASQAALEAFSYQNHEIEPMNLTAVELLADLQKEIKSSGWESVVDSKTGAWFAFPTFGAEPIDYNEGFTSRTNYQSSIIVVTWRGSSERLKLTHQTLEHTAVDKGNNYVVRKRNRWVTSVRTDETFLHYARSDRHGKRWNTVEIIAPARKRNALNTIAASIDYSGAWPWQIPSGGALELYTDLFLEVAAEDLGRTEGAAQDAPRSSGTGFYINKKAQILTNHHVVDKCSSISASGVNLKVIATSEEDDLAVLEPSIDTTLAKHAFFSPKPASLNSDITVAGYPLQDVLGGLNIVRGSITASKGLNGDRSSMQISAPVQQGNSGGPVFDEAGNVVGVVVSKLDALKLAEINGDIPQNVNFAIRAEVAKLFLASNDIDYVVQPSSDAISNTQIAKMAQKVTVFLLCE</sequence>
<dbReference type="PANTHER" id="PTHR43019">
    <property type="entry name" value="SERINE ENDOPROTEASE DEGS"/>
    <property type="match status" value="1"/>
</dbReference>
<keyword evidence="5 7" id="KW-0378">Hydrolase</keyword>
<dbReference type="InterPro" id="IPR009003">
    <property type="entry name" value="Peptidase_S1_PA"/>
</dbReference>
<gene>
    <name evidence="8" type="ORF">SAMN05444141_106351</name>
</gene>
<keyword evidence="3 7" id="KW-0645">Protease</keyword>
<dbReference type="EMBL" id="FPBD01000006">
    <property type="protein sequence ID" value="SFU02189.1"/>
    <property type="molecule type" value="Genomic_DNA"/>
</dbReference>
<evidence type="ECO:0000256" key="5">
    <source>
        <dbReference type="ARBA" id="ARBA00022801"/>
    </source>
</evidence>
<evidence type="ECO:0000256" key="7">
    <source>
        <dbReference type="RuleBase" id="RU004296"/>
    </source>
</evidence>
<organism evidence="8 9">
    <name type="scientific">Pseudovibrio denitrificans</name>
    <dbReference type="NCBI Taxonomy" id="258256"/>
    <lineage>
        <taxon>Bacteria</taxon>
        <taxon>Pseudomonadati</taxon>
        <taxon>Pseudomonadota</taxon>
        <taxon>Alphaproteobacteria</taxon>
        <taxon>Hyphomicrobiales</taxon>
        <taxon>Stappiaceae</taxon>
        <taxon>Pseudovibrio</taxon>
    </lineage>
</organism>
<evidence type="ECO:0000313" key="9">
    <source>
        <dbReference type="Proteomes" id="UP000183371"/>
    </source>
</evidence>
<keyword evidence="9" id="KW-1185">Reference proteome</keyword>
<dbReference type="GO" id="GO:0008236">
    <property type="term" value="F:serine-type peptidase activity"/>
    <property type="evidence" value="ECO:0007669"/>
    <property type="project" value="UniProtKB-KW"/>
</dbReference>
<keyword evidence="6 7" id="KW-0720">Serine protease</keyword>
<dbReference type="SUPFAM" id="SSF50494">
    <property type="entry name" value="Trypsin-like serine proteases"/>
    <property type="match status" value="1"/>
</dbReference>
<reference evidence="9" key="1">
    <citation type="submission" date="2016-10" db="EMBL/GenBank/DDBJ databases">
        <authorList>
            <person name="Varghese N."/>
            <person name="Submissions S."/>
        </authorList>
    </citation>
    <scope>NUCLEOTIDE SEQUENCE [LARGE SCALE GENOMIC DNA]</scope>
    <source>
        <strain evidence="9">DSM 17465</strain>
    </source>
</reference>
<evidence type="ECO:0000256" key="6">
    <source>
        <dbReference type="ARBA" id="ARBA00022825"/>
    </source>
</evidence>
<dbReference type="EC" id="3.4.21.-" evidence="7"/>
<evidence type="ECO:0000256" key="1">
    <source>
        <dbReference type="ARBA" id="ARBA00004613"/>
    </source>
</evidence>
<dbReference type="InterPro" id="IPR043504">
    <property type="entry name" value="Peptidase_S1_PA_chymotrypsin"/>
</dbReference>
<dbReference type="AlphaFoldDB" id="A0A1I7CS47"/>
<comment type="similarity">
    <text evidence="2 7">Belongs to the peptidase S1B family.</text>
</comment>
<dbReference type="PANTHER" id="PTHR43019:SF23">
    <property type="entry name" value="PROTEASE DO-LIKE 5, CHLOROPLASTIC"/>
    <property type="match status" value="1"/>
</dbReference>
<comment type="subcellular location">
    <subcellularLocation>
        <location evidence="1">Secreted</location>
    </subcellularLocation>
</comment>
<evidence type="ECO:0000256" key="3">
    <source>
        <dbReference type="ARBA" id="ARBA00022670"/>
    </source>
</evidence>
<evidence type="ECO:0000313" key="8">
    <source>
        <dbReference type="EMBL" id="SFU02189.1"/>
    </source>
</evidence>
<dbReference type="Pfam" id="PF13365">
    <property type="entry name" value="Trypsin_2"/>
    <property type="match status" value="1"/>
</dbReference>